<dbReference type="SMART" id="SM00198">
    <property type="entry name" value="SCP"/>
    <property type="match status" value="1"/>
</dbReference>
<dbReference type="InterPro" id="IPR014044">
    <property type="entry name" value="CAP_dom"/>
</dbReference>
<dbReference type="PROSITE" id="PS01010">
    <property type="entry name" value="CRISP_2"/>
    <property type="match status" value="1"/>
</dbReference>
<proteinExistence type="predicted"/>
<dbReference type="InterPro" id="IPR034113">
    <property type="entry name" value="SCP_GAPR1-like"/>
</dbReference>
<organism evidence="3 4">
    <name type="scientific">[Torrubiella] hemipterigena</name>
    <dbReference type="NCBI Taxonomy" id="1531966"/>
    <lineage>
        <taxon>Eukaryota</taxon>
        <taxon>Fungi</taxon>
        <taxon>Dikarya</taxon>
        <taxon>Ascomycota</taxon>
        <taxon>Pezizomycotina</taxon>
        <taxon>Sordariomycetes</taxon>
        <taxon>Hypocreomycetidae</taxon>
        <taxon>Hypocreales</taxon>
        <taxon>Clavicipitaceae</taxon>
        <taxon>Clavicipitaceae incertae sedis</taxon>
        <taxon>'Torrubiella' clade</taxon>
    </lineage>
</organism>
<dbReference type="InterPro" id="IPR001283">
    <property type="entry name" value="CRISP-related"/>
</dbReference>
<evidence type="ECO:0000313" key="4">
    <source>
        <dbReference type="Proteomes" id="UP000039046"/>
    </source>
</evidence>
<dbReference type="GO" id="GO:0005576">
    <property type="term" value="C:extracellular region"/>
    <property type="evidence" value="ECO:0007669"/>
    <property type="project" value="InterPro"/>
</dbReference>
<keyword evidence="4" id="KW-1185">Reference proteome</keyword>
<feature type="chain" id="PRO_5001979126" description="SCP domain-containing protein" evidence="1">
    <location>
        <begin position="18"/>
        <end position="184"/>
    </location>
</feature>
<dbReference type="PANTHER" id="PTHR10334">
    <property type="entry name" value="CYSTEINE-RICH SECRETORY PROTEIN-RELATED"/>
    <property type="match status" value="1"/>
</dbReference>
<dbReference type="CDD" id="cd05382">
    <property type="entry name" value="CAP_GAPR1-like"/>
    <property type="match status" value="1"/>
</dbReference>
<sequence>MFFTNAVAAGILALATASPLASQVGSNGFNATQMEDFKKEMIMGHSWYRKQHSASEVIWSDEVASAAQDWANQCSMSHKGNNKYGENLAWGSLKNWAHPQNMWGSERTKYNWANPGFSGATGHFTQMVWKKSTHLGCGVKKCSNTNTYVVCQYDPKGNIMGGSNFKDNVGAQVEGKIDDVWPGP</sequence>
<dbReference type="Gene3D" id="3.40.33.10">
    <property type="entry name" value="CAP"/>
    <property type="match status" value="1"/>
</dbReference>
<dbReference type="HOGENOM" id="CLU_035730_6_3_1"/>
<dbReference type="SUPFAM" id="SSF55797">
    <property type="entry name" value="PR-1-like"/>
    <property type="match status" value="1"/>
</dbReference>
<feature type="signal peptide" evidence="1">
    <location>
        <begin position="1"/>
        <end position="17"/>
    </location>
</feature>
<protein>
    <recommendedName>
        <fullName evidence="2">SCP domain-containing protein</fullName>
    </recommendedName>
</protein>
<dbReference type="EMBL" id="CDHN01000001">
    <property type="protein sequence ID" value="CEJ80022.1"/>
    <property type="molecule type" value="Genomic_DNA"/>
</dbReference>
<feature type="domain" description="SCP" evidence="2">
    <location>
        <begin position="36"/>
        <end position="161"/>
    </location>
</feature>
<keyword evidence="1" id="KW-0732">Signal</keyword>
<evidence type="ECO:0000256" key="1">
    <source>
        <dbReference type="SAM" id="SignalP"/>
    </source>
</evidence>
<dbReference type="InterPro" id="IPR035940">
    <property type="entry name" value="CAP_sf"/>
</dbReference>
<name>A0A0A1T1B2_9HYPO</name>
<evidence type="ECO:0000313" key="3">
    <source>
        <dbReference type="EMBL" id="CEJ80022.1"/>
    </source>
</evidence>
<dbReference type="Proteomes" id="UP000039046">
    <property type="component" value="Unassembled WGS sequence"/>
</dbReference>
<dbReference type="Pfam" id="PF00188">
    <property type="entry name" value="CAP"/>
    <property type="match status" value="1"/>
</dbReference>
<accession>A0A0A1T1B2</accession>
<evidence type="ECO:0000259" key="2">
    <source>
        <dbReference type="SMART" id="SM00198"/>
    </source>
</evidence>
<dbReference type="AlphaFoldDB" id="A0A0A1T1B2"/>
<dbReference type="PRINTS" id="PR00837">
    <property type="entry name" value="V5TPXLIKE"/>
</dbReference>
<dbReference type="PROSITE" id="PS01009">
    <property type="entry name" value="CRISP_1"/>
    <property type="match status" value="1"/>
</dbReference>
<dbReference type="InterPro" id="IPR018244">
    <property type="entry name" value="Allrgn_V5/Tpx1_CS"/>
</dbReference>
<dbReference type="OrthoDB" id="337038at2759"/>
<dbReference type="STRING" id="1531966.A0A0A1T1B2"/>
<reference evidence="3 4" key="1">
    <citation type="journal article" date="2015" name="Genome Announc.">
        <title>Draft Genome Sequence and Gene Annotation of the Entomopathogenic Fungus Verticillium hemipterigenum.</title>
        <authorList>
            <person name="Horn F."/>
            <person name="Habel A."/>
            <person name="Scharf D.H."/>
            <person name="Dworschak J."/>
            <person name="Brakhage A.A."/>
            <person name="Guthke R."/>
            <person name="Hertweck C."/>
            <person name="Linde J."/>
        </authorList>
    </citation>
    <scope>NUCLEOTIDE SEQUENCE [LARGE SCALE GENOMIC DNA]</scope>
</reference>
<gene>
    <name evidence="3" type="ORF">VHEMI00229</name>
</gene>